<keyword evidence="7 8" id="KW-0012">Acyltransferase</keyword>
<name>A0A7T2TH32_9MICO</name>
<dbReference type="InterPro" id="IPR003010">
    <property type="entry name" value="C-N_Hydrolase"/>
</dbReference>
<protein>
    <recommendedName>
        <fullName evidence="8">Apolipoprotein N-acyltransferase</fullName>
        <shortName evidence="8">ALP N-acyltransferase</shortName>
        <ecNumber evidence="8">2.3.1.269</ecNumber>
    </recommendedName>
</protein>
<feature type="transmembrane region" description="Helical" evidence="8">
    <location>
        <begin position="118"/>
        <end position="146"/>
    </location>
</feature>
<dbReference type="PANTHER" id="PTHR38686:SF1">
    <property type="entry name" value="APOLIPOPROTEIN N-ACYLTRANSFERASE"/>
    <property type="match status" value="1"/>
</dbReference>
<feature type="transmembrane region" description="Helical" evidence="8">
    <location>
        <begin position="200"/>
        <end position="221"/>
    </location>
</feature>
<evidence type="ECO:0000256" key="3">
    <source>
        <dbReference type="ARBA" id="ARBA00022679"/>
    </source>
</evidence>
<evidence type="ECO:0000259" key="9">
    <source>
        <dbReference type="PROSITE" id="PS50263"/>
    </source>
</evidence>
<comment type="similarity">
    <text evidence="8">Belongs to the CN hydrolase family. Apolipoprotein N-acyltransferase subfamily.</text>
</comment>
<proteinExistence type="inferred from homology"/>
<evidence type="ECO:0000256" key="7">
    <source>
        <dbReference type="ARBA" id="ARBA00023315"/>
    </source>
</evidence>
<dbReference type="CDD" id="cd07571">
    <property type="entry name" value="ALP_N-acyl_transferase"/>
    <property type="match status" value="1"/>
</dbReference>
<keyword evidence="5 8" id="KW-1133">Transmembrane helix</keyword>
<keyword evidence="10" id="KW-0449">Lipoprotein</keyword>
<accession>A0A7T2TH32</accession>
<dbReference type="EMBL" id="CP065682">
    <property type="protein sequence ID" value="QPS33664.1"/>
    <property type="molecule type" value="Genomic_DNA"/>
</dbReference>
<feature type="transmembrane region" description="Helical" evidence="8">
    <location>
        <begin position="233"/>
        <end position="253"/>
    </location>
</feature>
<keyword evidence="6 8" id="KW-0472">Membrane</keyword>
<dbReference type="GO" id="GO:0042158">
    <property type="term" value="P:lipoprotein biosynthetic process"/>
    <property type="evidence" value="ECO:0007669"/>
    <property type="project" value="UniProtKB-UniRule"/>
</dbReference>
<keyword evidence="2 8" id="KW-1003">Cell membrane</keyword>
<evidence type="ECO:0000256" key="2">
    <source>
        <dbReference type="ARBA" id="ARBA00022475"/>
    </source>
</evidence>
<dbReference type="EC" id="2.3.1.269" evidence="8"/>
<evidence type="ECO:0000313" key="10">
    <source>
        <dbReference type="EMBL" id="QPS33664.1"/>
    </source>
</evidence>
<evidence type="ECO:0000256" key="6">
    <source>
        <dbReference type="ARBA" id="ARBA00023136"/>
    </source>
</evidence>
<dbReference type="SUPFAM" id="SSF56317">
    <property type="entry name" value="Carbon-nitrogen hydrolase"/>
    <property type="match status" value="1"/>
</dbReference>
<organism evidence="10 11">
    <name type="scientific">Brevibacterium casei</name>
    <dbReference type="NCBI Taxonomy" id="33889"/>
    <lineage>
        <taxon>Bacteria</taxon>
        <taxon>Bacillati</taxon>
        <taxon>Actinomycetota</taxon>
        <taxon>Actinomycetes</taxon>
        <taxon>Micrococcales</taxon>
        <taxon>Brevibacteriaceae</taxon>
        <taxon>Brevibacterium</taxon>
    </lineage>
</organism>
<evidence type="ECO:0000256" key="8">
    <source>
        <dbReference type="HAMAP-Rule" id="MF_01148"/>
    </source>
</evidence>
<feature type="transmembrane region" description="Helical" evidence="8">
    <location>
        <begin position="158"/>
        <end position="180"/>
    </location>
</feature>
<dbReference type="InterPro" id="IPR036526">
    <property type="entry name" value="C-N_Hydrolase_sf"/>
</dbReference>
<comment type="catalytic activity">
    <reaction evidence="8">
        <text>N-terminal S-1,2-diacyl-sn-glyceryl-L-cysteinyl-[lipoprotein] + a glycerophospholipid = N-acyl-S-1,2-diacyl-sn-glyceryl-L-cysteinyl-[lipoprotein] + a 2-acyl-sn-glycero-3-phospholipid + H(+)</text>
        <dbReference type="Rhea" id="RHEA:48228"/>
        <dbReference type="Rhea" id="RHEA-COMP:14681"/>
        <dbReference type="Rhea" id="RHEA-COMP:14684"/>
        <dbReference type="ChEBI" id="CHEBI:15378"/>
        <dbReference type="ChEBI" id="CHEBI:136912"/>
        <dbReference type="ChEBI" id="CHEBI:140656"/>
        <dbReference type="ChEBI" id="CHEBI:140657"/>
        <dbReference type="ChEBI" id="CHEBI:140660"/>
        <dbReference type="EC" id="2.3.1.269"/>
    </reaction>
</comment>
<evidence type="ECO:0000256" key="4">
    <source>
        <dbReference type="ARBA" id="ARBA00022692"/>
    </source>
</evidence>
<dbReference type="Pfam" id="PF20154">
    <property type="entry name" value="LNT_N"/>
    <property type="match status" value="1"/>
</dbReference>
<dbReference type="GO" id="GO:0016410">
    <property type="term" value="F:N-acyltransferase activity"/>
    <property type="evidence" value="ECO:0007669"/>
    <property type="project" value="UniProtKB-UniRule"/>
</dbReference>
<sequence>MSDQPAASSLAVRPDQLAAGHRRAVCSAPARRADTGRALLPLWAAIPIALAGGLALDASFPSLGWWPFAFVAVALGLMVHVGRGLLGSFAVGAAFGAAFFFPHVSWAGAFLGDHPWSWVPWIALASAQTVMMAALSPLITLAYRWLPRWRDSLVTRLMLLPALVAGVWMSRELVLGSWPYGGFPWGRLGMSQSESPIAPVASWVGVTGLGFLMVALCATTVEAARYAWRSPSRWAAFVPGAAFMILLAITPQFTTTPAGSIRVGAVQGDGPAAYADQHAPGAVTASQLTASAPLESNQVDLVLWPEGGVDSDPNADPQTAQTLSEAASRYDAPILMNAASAQHDGVYNTSFLWTQDGPTASHSKRNPVPFGEYVPHRSFYATIAPSLVELLQREYTAGTDSPVIPIADASVGLAICFDVAFDEVIWEGAHDGAQVYMFQTNNADFRGTDENLQQLAFARMRAIETGRSVINLSTTGTSQVFAPDGTTIDSLPVDEPGLMIADVELRDGTTAAVALAPSIQGSIVTGTLLALALLAASTLRSAGAGAGRSALLLRRPVG</sequence>
<keyword evidence="4 8" id="KW-0812">Transmembrane</keyword>
<gene>
    <name evidence="8 10" type="primary">lnt</name>
    <name evidence="10" type="ORF">I6G59_17385</name>
</gene>
<comment type="pathway">
    <text evidence="8">Protein modification; lipoprotein biosynthesis (N-acyl transfer).</text>
</comment>
<comment type="subcellular location">
    <subcellularLocation>
        <location evidence="1 8">Cell membrane</location>
        <topology evidence="1 8">Multi-pass membrane protein</topology>
    </subcellularLocation>
</comment>
<dbReference type="Pfam" id="PF00795">
    <property type="entry name" value="CN_hydrolase"/>
    <property type="match status" value="1"/>
</dbReference>
<feature type="transmembrane region" description="Helical" evidence="8">
    <location>
        <begin position="38"/>
        <end position="56"/>
    </location>
</feature>
<dbReference type="GO" id="GO:0005886">
    <property type="term" value="C:plasma membrane"/>
    <property type="evidence" value="ECO:0007669"/>
    <property type="project" value="UniProtKB-SubCell"/>
</dbReference>
<dbReference type="PROSITE" id="PS50263">
    <property type="entry name" value="CN_HYDROLASE"/>
    <property type="match status" value="1"/>
</dbReference>
<dbReference type="UniPathway" id="UPA00666"/>
<dbReference type="InterPro" id="IPR004563">
    <property type="entry name" value="Apolipo_AcylTrfase"/>
</dbReference>
<feature type="transmembrane region" description="Helical" evidence="8">
    <location>
        <begin position="62"/>
        <end position="82"/>
    </location>
</feature>
<keyword evidence="3 8" id="KW-0808">Transferase</keyword>
<dbReference type="PANTHER" id="PTHR38686">
    <property type="entry name" value="APOLIPOPROTEIN N-ACYLTRANSFERASE"/>
    <property type="match status" value="1"/>
</dbReference>
<dbReference type="KEGG" id="bcau:I6G59_17385"/>
<evidence type="ECO:0000256" key="1">
    <source>
        <dbReference type="ARBA" id="ARBA00004651"/>
    </source>
</evidence>
<feature type="transmembrane region" description="Helical" evidence="8">
    <location>
        <begin position="89"/>
        <end position="112"/>
    </location>
</feature>
<comment type="function">
    <text evidence="8">Catalyzes the phospholipid dependent N-acylation of the N-terminal cysteine of apolipoprotein, the last step in lipoprotein maturation.</text>
</comment>
<evidence type="ECO:0000313" key="11">
    <source>
        <dbReference type="Proteomes" id="UP000594979"/>
    </source>
</evidence>
<dbReference type="AlphaFoldDB" id="A0A7T2TH32"/>
<dbReference type="InterPro" id="IPR045378">
    <property type="entry name" value="LNT_N"/>
</dbReference>
<dbReference type="HAMAP" id="MF_01148">
    <property type="entry name" value="Lnt"/>
    <property type="match status" value="1"/>
</dbReference>
<dbReference type="Gene3D" id="3.60.110.10">
    <property type="entry name" value="Carbon-nitrogen hydrolase"/>
    <property type="match status" value="1"/>
</dbReference>
<reference evidence="10 11" key="1">
    <citation type="submission" date="2020-12" db="EMBL/GenBank/DDBJ databases">
        <title>FDA dAtabase for Regulatory Grade micrObial Sequences (FDA-ARGOS): Supporting development and validation of Infectious Disease Dx tests.</title>
        <authorList>
            <person name="Sproer C."/>
            <person name="Gronow S."/>
            <person name="Severitt S."/>
            <person name="Schroder I."/>
            <person name="Tallon L."/>
            <person name="Sadzewicz L."/>
            <person name="Zhao X."/>
            <person name="Boylan J."/>
            <person name="Ott S."/>
            <person name="Bowen H."/>
            <person name="Vavikolanu K."/>
            <person name="Mehta A."/>
            <person name="Aluvathingal J."/>
            <person name="Nadendla S."/>
            <person name="Lowell S."/>
            <person name="Myers T."/>
            <person name="Yan Y."/>
            <person name="Sichtig H."/>
        </authorList>
    </citation>
    <scope>NUCLEOTIDE SEQUENCE [LARGE SCALE GENOMIC DNA]</scope>
    <source>
        <strain evidence="10 11">FDAARGOS_902</strain>
    </source>
</reference>
<dbReference type="RefSeq" id="WP_101624691.1">
    <property type="nucleotide sequence ID" value="NZ_CP065682.1"/>
</dbReference>
<dbReference type="NCBIfam" id="TIGR00546">
    <property type="entry name" value="lnt"/>
    <property type="match status" value="1"/>
</dbReference>
<feature type="domain" description="CN hydrolase" evidence="9">
    <location>
        <begin position="261"/>
        <end position="505"/>
    </location>
</feature>
<dbReference type="Proteomes" id="UP000594979">
    <property type="component" value="Chromosome"/>
</dbReference>
<evidence type="ECO:0000256" key="5">
    <source>
        <dbReference type="ARBA" id="ARBA00022989"/>
    </source>
</evidence>